<sequence>MDHREAANAGQRFRQLPQPPTAAWSRTAPHRTCPPGLTWSYCRSTVAPARTHVVPARHVVCACQAHTVSLDSAPSCVVPRASRPSQSLAVPRRTRQMSFAAFIEPRPLEGSTAIKATRPALLLACSRPLPPVPQVPPVLYRPPPRMRAAPEQACLCRDGSRARWE</sequence>
<keyword evidence="3" id="KW-1185">Reference proteome</keyword>
<accession>A0A9P4QPW8</accession>
<comment type="caution">
    <text evidence="2">The sequence shown here is derived from an EMBL/GenBank/DDBJ whole genome shotgun (WGS) entry which is preliminary data.</text>
</comment>
<dbReference type="EMBL" id="ML996194">
    <property type="protein sequence ID" value="KAF2731507.1"/>
    <property type="molecule type" value="Genomic_DNA"/>
</dbReference>
<proteinExistence type="predicted"/>
<organism evidence="2 3">
    <name type="scientific">Polyplosphaeria fusca</name>
    <dbReference type="NCBI Taxonomy" id="682080"/>
    <lineage>
        <taxon>Eukaryota</taxon>
        <taxon>Fungi</taxon>
        <taxon>Dikarya</taxon>
        <taxon>Ascomycota</taxon>
        <taxon>Pezizomycotina</taxon>
        <taxon>Dothideomycetes</taxon>
        <taxon>Pleosporomycetidae</taxon>
        <taxon>Pleosporales</taxon>
        <taxon>Tetraplosphaeriaceae</taxon>
        <taxon>Polyplosphaeria</taxon>
    </lineage>
</organism>
<reference evidence="2" key="1">
    <citation type="journal article" date="2020" name="Stud. Mycol.">
        <title>101 Dothideomycetes genomes: a test case for predicting lifestyles and emergence of pathogens.</title>
        <authorList>
            <person name="Haridas S."/>
            <person name="Albert R."/>
            <person name="Binder M."/>
            <person name="Bloem J."/>
            <person name="Labutti K."/>
            <person name="Salamov A."/>
            <person name="Andreopoulos B."/>
            <person name="Baker S."/>
            <person name="Barry K."/>
            <person name="Bills G."/>
            <person name="Bluhm B."/>
            <person name="Cannon C."/>
            <person name="Castanera R."/>
            <person name="Culley D."/>
            <person name="Daum C."/>
            <person name="Ezra D."/>
            <person name="Gonzalez J."/>
            <person name="Henrissat B."/>
            <person name="Kuo A."/>
            <person name="Liang C."/>
            <person name="Lipzen A."/>
            <person name="Lutzoni F."/>
            <person name="Magnuson J."/>
            <person name="Mondo S."/>
            <person name="Nolan M."/>
            <person name="Ohm R."/>
            <person name="Pangilinan J."/>
            <person name="Park H.-J."/>
            <person name="Ramirez L."/>
            <person name="Alfaro M."/>
            <person name="Sun H."/>
            <person name="Tritt A."/>
            <person name="Yoshinaga Y."/>
            <person name="Zwiers L.-H."/>
            <person name="Turgeon B."/>
            <person name="Goodwin S."/>
            <person name="Spatafora J."/>
            <person name="Crous P."/>
            <person name="Grigoriev I."/>
        </authorList>
    </citation>
    <scope>NUCLEOTIDE SEQUENCE</scope>
    <source>
        <strain evidence="2">CBS 125425</strain>
    </source>
</reference>
<dbReference type="AlphaFoldDB" id="A0A9P4QPW8"/>
<protein>
    <submittedName>
        <fullName evidence="2">Uncharacterized protein</fullName>
    </submittedName>
</protein>
<name>A0A9P4QPW8_9PLEO</name>
<evidence type="ECO:0000313" key="2">
    <source>
        <dbReference type="EMBL" id="KAF2731507.1"/>
    </source>
</evidence>
<evidence type="ECO:0000313" key="3">
    <source>
        <dbReference type="Proteomes" id="UP000799444"/>
    </source>
</evidence>
<evidence type="ECO:0000256" key="1">
    <source>
        <dbReference type="SAM" id="MobiDB-lite"/>
    </source>
</evidence>
<feature type="region of interest" description="Disordered" evidence="1">
    <location>
        <begin position="1"/>
        <end position="29"/>
    </location>
</feature>
<gene>
    <name evidence="2" type="ORF">EJ04DRAFT_367298</name>
</gene>
<dbReference type="Proteomes" id="UP000799444">
    <property type="component" value="Unassembled WGS sequence"/>
</dbReference>